<keyword evidence="1" id="KW-0560">Oxidoreductase</keyword>
<evidence type="ECO:0000256" key="1">
    <source>
        <dbReference type="ARBA" id="ARBA00023002"/>
    </source>
</evidence>
<dbReference type="STRING" id="1420851.AU255_00905"/>
<dbReference type="Proteomes" id="UP000191980">
    <property type="component" value="Unassembled WGS sequence"/>
</dbReference>
<evidence type="ECO:0000313" key="4">
    <source>
        <dbReference type="Proteomes" id="UP000191980"/>
    </source>
</evidence>
<feature type="domain" description="FAD dependent oxidoreductase" evidence="2">
    <location>
        <begin position="7"/>
        <end position="346"/>
    </location>
</feature>
<evidence type="ECO:0000259" key="2">
    <source>
        <dbReference type="Pfam" id="PF01266"/>
    </source>
</evidence>
<dbReference type="GO" id="GO:0016491">
    <property type="term" value="F:oxidoreductase activity"/>
    <property type="evidence" value="ECO:0007669"/>
    <property type="project" value="UniProtKB-KW"/>
</dbReference>
<dbReference type="PANTHER" id="PTHR13847">
    <property type="entry name" value="SARCOSINE DEHYDROGENASE-RELATED"/>
    <property type="match status" value="1"/>
</dbReference>
<name>A0A1V8M4K2_9GAMM</name>
<sequence length="366" mass="40183">MYSIPDITFVGGGITSFLSARLFALAGANVTIIDKNQTGKESSWAGGGILLPLYPWRQADAISQLVIRSIEAYPELAQALIDSTGLDPEYIESGLLMSQLTDLDKAQEWCAKYSIDCCSANRQQLENFPQINNQSLYMDSIAQVRNPRLLKSLKQDLLQRGVNIIENCAIEKVSIKNNRITEIASESDSFNVNSVIITAGAWTGTLCRQLFGGTIAEQPDVFPVKGQMLILDTAVNTLDTIILENDRYLIPRSDGKILCGSTVEYADFDKSTSEQAQQSLLAFARKLFPALESAPIIHHWAGLRPGTQQGIPYIDIHPEINNLAISAGHFRNGFAMGPASAQLLFEIITKQPTTIDAALYQFSAKH</sequence>
<dbReference type="SUPFAM" id="SSF54373">
    <property type="entry name" value="FAD-linked reductases, C-terminal domain"/>
    <property type="match status" value="1"/>
</dbReference>
<keyword evidence="4" id="KW-1185">Reference proteome</keyword>
<dbReference type="PANTHER" id="PTHR13847:SF289">
    <property type="entry name" value="GLYCINE OXIDASE"/>
    <property type="match status" value="1"/>
</dbReference>
<organism evidence="3 4">
    <name type="scientific">Methyloprofundus sedimenti</name>
    <dbReference type="NCBI Taxonomy" id="1420851"/>
    <lineage>
        <taxon>Bacteria</taxon>
        <taxon>Pseudomonadati</taxon>
        <taxon>Pseudomonadota</taxon>
        <taxon>Gammaproteobacteria</taxon>
        <taxon>Methylococcales</taxon>
        <taxon>Methylococcaceae</taxon>
        <taxon>Methyloprofundus</taxon>
    </lineage>
</organism>
<evidence type="ECO:0000313" key="3">
    <source>
        <dbReference type="EMBL" id="OQK16497.1"/>
    </source>
</evidence>
<dbReference type="AlphaFoldDB" id="A0A1V8M4K2"/>
<proteinExistence type="predicted"/>
<dbReference type="OrthoDB" id="18526at2"/>
<dbReference type="Pfam" id="PF01266">
    <property type="entry name" value="DAO"/>
    <property type="match status" value="1"/>
</dbReference>
<dbReference type="RefSeq" id="WP_080521127.1">
    <property type="nucleotide sequence ID" value="NZ_LPUF01000001.1"/>
</dbReference>
<reference evidence="3 4" key="1">
    <citation type="submission" date="2015-12" db="EMBL/GenBank/DDBJ databases">
        <authorList>
            <person name="Shamseldin A."/>
            <person name="Moawad H."/>
            <person name="Abd El-Rahim W.M."/>
            <person name="Sadowsky M.J."/>
        </authorList>
    </citation>
    <scope>NUCLEOTIDE SEQUENCE [LARGE SCALE GENOMIC DNA]</scope>
    <source>
        <strain evidence="3 4">WF1</strain>
    </source>
</reference>
<dbReference type="SUPFAM" id="SSF51905">
    <property type="entry name" value="FAD/NAD(P)-binding domain"/>
    <property type="match status" value="1"/>
</dbReference>
<accession>A0A1V8M4K2</accession>
<dbReference type="Gene3D" id="3.30.9.10">
    <property type="entry name" value="D-Amino Acid Oxidase, subunit A, domain 2"/>
    <property type="match status" value="1"/>
</dbReference>
<dbReference type="EMBL" id="LPUF01000001">
    <property type="protein sequence ID" value="OQK16497.1"/>
    <property type="molecule type" value="Genomic_DNA"/>
</dbReference>
<protein>
    <submittedName>
        <fullName evidence="3">FAD-dependent oxidoreductase</fullName>
    </submittedName>
</protein>
<dbReference type="GO" id="GO:0005737">
    <property type="term" value="C:cytoplasm"/>
    <property type="evidence" value="ECO:0007669"/>
    <property type="project" value="TreeGrafter"/>
</dbReference>
<comment type="caution">
    <text evidence="3">The sequence shown here is derived from an EMBL/GenBank/DDBJ whole genome shotgun (WGS) entry which is preliminary data.</text>
</comment>
<dbReference type="InterPro" id="IPR006076">
    <property type="entry name" value="FAD-dep_OxRdtase"/>
</dbReference>
<dbReference type="Gene3D" id="3.50.50.60">
    <property type="entry name" value="FAD/NAD(P)-binding domain"/>
    <property type="match status" value="1"/>
</dbReference>
<dbReference type="InterPro" id="IPR036188">
    <property type="entry name" value="FAD/NAD-bd_sf"/>
</dbReference>
<gene>
    <name evidence="3" type="ORF">AU255_00905</name>
</gene>